<dbReference type="RefSeq" id="WP_053400566.1">
    <property type="nucleotide sequence ID" value="NZ_LILC01000007.1"/>
</dbReference>
<evidence type="ECO:0008006" key="4">
    <source>
        <dbReference type="Google" id="ProtNLM"/>
    </source>
</evidence>
<dbReference type="AlphaFoldDB" id="A0A0M0L9E0"/>
<proteinExistence type="predicted"/>
<organism evidence="2 3">
    <name type="scientific">Priestia koreensis</name>
    <dbReference type="NCBI Taxonomy" id="284581"/>
    <lineage>
        <taxon>Bacteria</taxon>
        <taxon>Bacillati</taxon>
        <taxon>Bacillota</taxon>
        <taxon>Bacilli</taxon>
        <taxon>Bacillales</taxon>
        <taxon>Bacillaceae</taxon>
        <taxon>Priestia</taxon>
    </lineage>
</organism>
<evidence type="ECO:0000313" key="3">
    <source>
        <dbReference type="Proteomes" id="UP000037558"/>
    </source>
</evidence>
<dbReference type="PATRIC" id="fig|284581.3.peg.4677"/>
<feature type="signal peptide" evidence="1">
    <location>
        <begin position="1"/>
        <end position="19"/>
    </location>
</feature>
<dbReference type="Proteomes" id="UP000037558">
    <property type="component" value="Unassembled WGS sequence"/>
</dbReference>
<dbReference type="OrthoDB" id="2436709at2"/>
<sequence length="198" mass="21815">MKKYWFVLFVIALSITGCSTSSSSKSSTQSSISVQPEKLSSREQELISKTGVGTISYFTLSGRLKKGEDIEFEVVKVERGKKSPGLKSYGVMTKNLKKELISFGVVNRKSNLQLLLGTPGGLVTGNGSETVKASMFQDLSSKITLSKNKPAYLAVWSGNKHGSSLETLDLLDHKELMKRLKRVDVAFLYQLTLVDKKK</sequence>
<dbReference type="EMBL" id="LILC01000007">
    <property type="protein sequence ID" value="KOO47654.1"/>
    <property type="molecule type" value="Genomic_DNA"/>
</dbReference>
<feature type="chain" id="PRO_5039207119" description="Lipoprotein" evidence="1">
    <location>
        <begin position="20"/>
        <end position="198"/>
    </location>
</feature>
<keyword evidence="1" id="KW-0732">Signal</keyword>
<gene>
    <name evidence="2" type="ORF">AMD01_06370</name>
</gene>
<protein>
    <recommendedName>
        <fullName evidence="4">Lipoprotein</fullName>
    </recommendedName>
</protein>
<name>A0A0M0L9E0_9BACI</name>
<keyword evidence="3" id="KW-1185">Reference proteome</keyword>
<reference evidence="3" key="1">
    <citation type="submission" date="2015-08" db="EMBL/GenBank/DDBJ databases">
        <title>Fjat-14210 dsm16467.</title>
        <authorList>
            <person name="Liu B."/>
            <person name="Wang J."/>
            <person name="Zhu Y."/>
            <person name="Liu G."/>
            <person name="Chen Q."/>
            <person name="Chen Z."/>
            <person name="Lan J."/>
            <person name="Che J."/>
            <person name="Ge C."/>
            <person name="Shi H."/>
            <person name="Pan Z."/>
            <person name="Liu X."/>
        </authorList>
    </citation>
    <scope>NUCLEOTIDE SEQUENCE [LARGE SCALE GENOMIC DNA]</scope>
    <source>
        <strain evidence="3">DSM 16467</strain>
    </source>
</reference>
<accession>A0A0M0L9E0</accession>
<evidence type="ECO:0000313" key="2">
    <source>
        <dbReference type="EMBL" id="KOO47654.1"/>
    </source>
</evidence>
<evidence type="ECO:0000256" key="1">
    <source>
        <dbReference type="SAM" id="SignalP"/>
    </source>
</evidence>
<dbReference type="PROSITE" id="PS51257">
    <property type="entry name" value="PROKAR_LIPOPROTEIN"/>
    <property type="match status" value="1"/>
</dbReference>
<comment type="caution">
    <text evidence="2">The sequence shown here is derived from an EMBL/GenBank/DDBJ whole genome shotgun (WGS) entry which is preliminary data.</text>
</comment>